<feature type="transmembrane region" description="Helical" evidence="1">
    <location>
        <begin position="12"/>
        <end position="37"/>
    </location>
</feature>
<feature type="transmembrane region" description="Helical" evidence="1">
    <location>
        <begin position="143"/>
        <end position="160"/>
    </location>
</feature>
<gene>
    <name evidence="2" type="ORF">SDC9_41261</name>
</gene>
<feature type="transmembrane region" description="Helical" evidence="1">
    <location>
        <begin position="103"/>
        <end position="123"/>
    </location>
</feature>
<keyword evidence="1" id="KW-1133">Transmembrane helix</keyword>
<proteinExistence type="predicted"/>
<dbReference type="AlphaFoldDB" id="A0A644VV00"/>
<accession>A0A644VV00</accession>
<feature type="transmembrane region" description="Helical" evidence="1">
    <location>
        <begin position="49"/>
        <end position="74"/>
    </location>
</feature>
<sequence>MQTIMSVRNFWTIFLKVLGIWLVINGLTTITQFIAALSSFVFGNNNESWTIIYSLLLLTGTIGIYFLVLWLFVFKTSWIINKLQLEKGFKDDRIEGDFDYSKVLTIATIIIGGFIFIDSLPLFCKETFNYFQQKRMFEEEFSSGWLFFYLTKSIIGYLLMTNSKYVVKYIEQQFK</sequence>
<name>A0A644VV00_9ZZZZ</name>
<keyword evidence="1" id="KW-0812">Transmembrane</keyword>
<evidence type="ECO:0000256" key="1">
    <source>
        <dbReference type="SAM" id="Phobius"/>
    </source>
</evidence>
<protein>
    <submittedName>
        <fullName evidence="2">Uncharacterized protein</fullName>
    </submittedName>
</protein>
<evidence type="ECO:0000313" key="2">
    <source>
        <dbReference type="EMBL" id="MPL95097.1"/>
    </source>
</evidence>
<keyword evidence="1" id="KW-0472">Membrane</keyword>
<dbReference type="EMBL" id="VSSQ01000454">
    <property type="protein sequence ID" value="MPL95097.1"/>
    <property type="molecule type" value="Genomic_DNA"/>
</dbReference>
<organism evidence="2">
    <name type="scientific">bioreactor metagenome</name>
    <dbReference type="NCBI Taxonomy" id="1076179"/>
    <lineage>
        <taxon>unclassified sequences</taxon>
        <taxon>metagenomes</taxon>
        <taxon>ecological metagenomes</taxon>
    </lineage>
</organism>
<reference evidence="2" key="1">
    <citation type="submission" date="2019-08" db="EMBL/GenBank/DDBJ databases">
        <authorList>
            <person name="Kucharzyk K."/>
            <person name="Murdoch R.W."/>
            <person name="Higgins S."/>
            <person name="Loffler F."/>
        </authorList>
    </citation>
    <scope>NUCLEOTIDE SEQUENCE</scope>
</reference>
<comment type="caution">
    <text evidence="2">The sequence shown here is derived from an EMBL/GenBank/DDBJ whole genome shotgun (WGS) entry which is preliminary data.</text>
</comment>